<reference evidence="2 3" key="1">
    <citation type="submission" date="2024-06" db="EMBL/GenBank/DDBJ databases">
        <authorList>
            <person name="Woo H."/>
        </authorList>
    </citation>
    <scope>NUCLEOTIDE SEQUENCE [LARGE SCALE GENOMIC DNA]</scope>
    <source>
        <strain evidence="2 3">Si-c</strain>
    </source>
</reference>
<dbReference type="PROSITE" id="PS51257">
    <property type="entry name" value="PROKAR_LIPOPROTEIN"/>
    <property type="match status" value="1"/>
</dbReference>
<dbReference type="Proteomes" id="UP001556220">
    <property type="component" value="Unassembled WGS sequence"/>
</dbReference>
<name>A0ABV3QIY3_9GAMM</name>
<organism evidence="2 3">
    <name type="scientific">Rhodanobacter lycopersici</name>
    <dbReference type="NCBI Taxonomy" id="3162487"/>
    <lineage>
        <taxon>Bacteria</taxon>
        <taxon>Pseudomonadati</taxon>
        <taxon>Pseudomonadota</taxon>
        <taxon>Gammaproteobacteria</taxon>
        <taxon>Lysobacterales</taxon>
        <taxon>Rhodanobacteraceae</taxon>
        <taxon>Rhodanobacter</taxon>
    </lineage>
</organism>
<sequence>MKHGLVRLTVSALMPVWLLGCNANGVAPRGATPSAGTISMTTVAPDQTRICEVNKWQKDVTAAACTAGQKVVFLPDSWGNEQLPILFAAVNCDLRYAVALTNGGVTCIYAGPLAPEHHDASPAPTASTAPHPAPLH</sequence>
<evidence type="ECO:0000313" key="2">
    <source>
        <dbReference type="EMBL" id="MEW9573807.1"/>
    </source>
</evidence>
<keyword evidence="3" id="KW-1185">Reference proteome</keyword>
<keyword evidence="1" id="KW-0732">Signal</keyword>
<comment type="caution">
    <text evidence="2">The sequence shown here is derived from an EMBL/GenBank/DDBJ whole genome shotgun (WGS) entry which is preliminary data.</text>
</comment>
<feature type="signal peptide" evidence="1">
    <location>
        <begin position="1"/>
        <end position="23"/>
    </location>
</feature>
<gene>
    <name evidence="2" type="ORF">ABQJ54_18795</name>
</gene>
<evidence type="ECO:0000256" key="1">
    <source>
        <dbReference type="SAM" id="SignalP"/>
    </source>
</evidence>
<evidence type="ECO:0008006" key="4">
    <source>
        <dbReference type="Google" id="ProtNLM"/>
    </source>
</evidence>
<feature type="chain" id="PRO_5046161429" description="Lipoprotein" evidence="1">
    <location>
        <begin position="24"/>
        <end position="136"/>
    </location>
</feature>
<proteinExistence type="predicted"/>
<dbReference type="RefSeq" id="WP_367855861.1">
    <property type="nucleotide sequence ID" value="NZ_JBFOHK010000006.1"/>
</dbReference>
<dbReference type="EMBL" id="JBFOHK010000006">
    <property type="protein sequence ID" value="MEW9573807.1"/>
    <property type="molecule type" value="Genomic_DNA"/>
</dbReference>
<protein>
    <recommendedName>
        <fullName evidence="4">Lipoprotein</fullName>
    </recommendedName>
</protein>
<evidence type="ECO:0000313" key="3">
    <source>
        <dbReference type="Proteomes" id="UP001556220"/>
    </source>
</evidence>
<accession>A0ABV3QIY3</accession>